<reference evidence="1 2" key="1">
    <citation type="journal article" date="2019" name="Nat. Ecol. Evol.">
        <title>Megaphylogeny resolves global patterns of mushroom evolution.</title>
        <authorList>
            <person name="Varga T."/>
            <person name="Krizsan K."/>
            <person name="Foldi C."/>
            <person name="Dima B."/>
            <person name="Sanchez-Garcia M."/>
            <person name="Sanchez-Ramirez S."/>
            <person name="Szollosi G.J."/>
            <person name="Szarkandi J.G."/>
            <person name="Papp V."/>
            <person name="Albert L."/>
            <person name="Andreopoulos W."/>
            <person name="Angelini C."/>
            <person name="Antonin V."/>
            <person name="Barry K.W."/>
            <person name="Bougher N.L."/>
            <person name="Buchanan P."/>
            <person name="Buyck B."/>
            <person name="Bense V."/>
            <person name="Catcheside P."/>
            <person name="Chovatia M."/>
            <person name="Cooper J."/>
            <person name="Damon W."/>
            <person name="Desjardin D."/>
            <person name="Finy P."/>
            <person name="Geml J."/>
            <person name="Haridas S."/>
            <person name="Hughes K."/>
            <person name="Justo A."/>
            <person name="Karasinski D."/>
            <person name="Kautmanova I."/>
            <person name="Kiss B."/>
            <person name="Kocsube S."/>
            <person name="Kotiranta H."/>
            <person name="LaButti K.M."/>
            <person name="Lechner B.E."/>
            <person name="Liimatainen K."/>
            <person name="Lipzen A."/>
            <person name="Lukacs Z."/>
            <person name="Mihaltcheva S."/>
            <person name="Morgado L.N."/>
            <person name="Niskanen T."/>
            <person name="Noordeloos M.E."/>
            <person name="Ohm R.A."/>
            <person name="Ortiz-Santana B."/>
            <person name="Ovrebo C."/>
            <person name="Racz N."/>
            <person name="Riley R."/>
            <person name="Savchenko A."/>
            <person name="Shiryaev A."/>
            <person name="Soop K."/>
            <person name="Spirin V."/>
            <person name="Szebenyi C."/>
            <person name="Tomsovsky M."/>
            <person name="Tulloss R.E."/>
            <person name="Uehling J."/>
            <person name="Grigoriev I.V."/>
            <person name="Vagvolgyi C."/>
            <person name="Papp T."/>
            <person name="Martin F.M."/>
            <person name="Miettinen O."/>
            <person name="Hibbett D.S."/>
            <person name="Nagy L.G."/>
        </authorList>
    </citation>
    <scope>NUCLEOTIDE SEQUENCE [LARGE SCALE GENOMIC DNA]</scope>
    <source>
        <strain evidence="1 2">HHB13444</strain>
    </source>
</reference>
<dbReference type="AlphaFoldDB" id="A0A5C3NZC3"/>
<proteinExistence type="predicted"/>
<protein>
    <submittedName>
        <fullName evidence="1">Uncharacterized protein</fullName>
    </submittedName>
</protein>
<dbReference type="Proteomes" id="UP000308197">
    <property type="component" value="Unassembled WGS sequence"/>
</dbReference>
<name>A0A5C3NZC3_9APHY</name>
<accession>A0A5C3NZC3</accession>
<gene>
    <name evidence="1" type="ORF">K466DRAFT_666326</name>
</gene>
<sequence length="338" mass="38524">MSELPRATPVDIPHSSHVAQKRKADTFIWWSSRVPRVFACFNSRLTGPVQAKTIGRWIKFAGARPHNMKLACATGVPFRHRAIMRYTPEIFRSNSDELSIPFVGGGEEVCRGDYVCWPETGELGSVVKPRAGLASLYKAKQFPLSGMFDVPFSVPGQLQQEKDETQKRCILTGDLANIEVGWIFPPALLTYFMPKNLEIGIPMDQPELWTTRSNLITICKDLYQRFDNNEFSIDVDDGFKVYRFLEPPDGAAELPERLQLGPSEADEIAPFLRAHLFWTLSLHFLGGSIEDDYPIHIIRDFLADGMEEDQVPLDDPRWDESVMSRDAKRYIPEREQME</sequence>
<dbReference type="InParanoid" id="A0A5C3NZC3"/>
<evidence type="ECO:0000313" key="1">
    <source>
        <dbReference type="EMBL" id="TFK82704.1"/>
    </source>
</evidence>
<dbReference type="EMBL" id="ML211457">
    <property type="protein sequence ID" value="TFK82704.1"/>
    <property type="molecule type" value="Genomic_DNA"/>
</dbReference>
<organism evidence="1 2">
    <name type="scientific">Polyporus arcularius HHB13444</name>
    <dbReference type="NCBI Taxonomy" id="1314778"/>
    <lineage>
        <taxon>Eukaryota</taxon>
        <taxon>Fungi</taxon>
        <taxon>Dikarya</taxon>
        <taxon>Basidiomycota</taxon>
        <taxon>Agaricomycotina</taxon>
        <taxon>Agaricomycetes</taxon>
        <taxon>Polyporales</taxon>
        <taxon>Polyporaceae</taxon>
        <taxon>Polyporus</taxon>
    </lineage>
</organism>
<keyword evidence="2" id="KW-1185">Reference proteome</keyword>
<evidence type="ECO:0000313" key="2">
    <source>
        <dbReference type="Proteomes" id="UP000308197"/>
    </source>
</evidence>